<organism evidence="2 3">
    <name type="scientific">Luethyella okanaganae</name>
    <dbReference type="NCBI Taxonomy" id="69372"/>
    <lineage>
        <taxon>Bacteria</taxon>
        <taxon>Bacillati</taxon>
        <taxon>Actinomycetota</taxon>
        <taxon>Actinomycetes</taxon>
        <taxon>Micrococcales</taxon>
        <taxon>Microbacteriaceae</taxon>
        <taxon>Luethyella</taxon>
    </lineage>
</organism>
<dbReference type="RefSeq" id="WP_386726813.1">
    <property type="nucleotide sequence ID" value="NZ_JBHSTP010000001.1"/>
</dbReference>
<keyword evidence="1" id="KW-0812">Transmembrane</keyword>
<gene>
    <name evidence="2" type="ORF">ACFQB0_01790</name>
</gene>
<keyword evidence="3" id="KW-1185">Reference proteome</keyword>
<accession>A0ABW1VD73</accession>
<feature type="transmembrane region" description="Helical" evidence="1">
    <location>
        <begin position="93"/>
        <end position="111"/>
    </location>
</feature>
<dbReference type="Proteomes" id="UP001596306">
    <property type="component" value="Unassembled WGS sequence"/>
</dbReference>
<proteinExistence type="predicted"/>
<feature type="transmembrane region" description="Helical" evidence="1">
    <location>
        <begin position="25"/>
        <end position="48"/>
    </location>
</feature>
<evidence type="ECO:0000313" key="2">
    <source>
        <dbReference type="EMBL" id="MFC6354847.1"/>
    </source>
</evidence>
<feature type="transmembrane region" description="Helical" evidence="1">
    <location>
        <begin position="117"/>
        <end position="134"/>
    </location>
</feature>
<protein>
    <recommendedName>
        <fullName evidence="4">Histidine kinase</fullName>
    </recommendedName>
</protein>
<evidence type="ECO:0008006" key="4">
    <source>
        <dbReference type="Google" id="ProtNLM"/>
    </source>
</evidence>
<evidence type="ECO:0000256" key="1">
    <source>
        <dbReference type="SAM" id="Phobius"/>
    </source>
</evidence>
<name>A0ABW1VD73_9MICO</name>
<feature type="transmembrane region" description="Helical" evidence="1">
    <location>
        <begin position="60"/>
        <end position="81"/>
    </location>
</feature>
<evidence type="ECO:0000313" key="3">
    <source>
        <dbReference type="Proteomes" id="UP001596306"/>
    </source>
</evidence>
<keyword evidence="1" id="KW-1133">Transmembrane helix</keyword>
<keyword evidence="1" id="KW-0472">Membrane</keyword>
<comment type="caution">
    <text evidence="2">The sequence shown here is derived from an EMBL/GenBank/DDBJ whole genome shotgun (WGS) entry which is preliminary data.</text>
</comment>
<sequence length="149" mass="15933">MSEQPSGGVDDAISSEIHRRAPRELMLLSVLLFAEAALLVVALVWLVVESLTERPALIESAVAIIVLTAVALVFVLAVAIGSLRRSPWIRGGAVTWQLLQIAVAVGCFQGTYARPEIGWALIVPSLLVIGLLLSPRIRAEFVRDGEPGS</sequence>
<reference evidence="3" key="1">
    <citation type="journal article" date="2019" name="Int. J. Syst. Evol. Microbiol.">
        <title>The Global Catalogue of Microorganisms (GCM) 10K type strain sequencing project: providing services to taxonomists for standard genome sequencing and annotation.</title>
        <authorList>
            <consortium name="The Broad Institute Genomics Platform"/>
            <consortium name="The Broad Institute Genome Sequencing Center for Infectious Disease"/>
            <person name="Wu L."/>
            <person name="Ma J."/>
        </authorList>
    </citation>
    <scope>NUCLEOTIDE SEQUENCE [LARGE SCALE GENOMIC DNA]</scope>
    <source>
        <strain evidence="3">CCUG 43304</strain>
    </source>
</reference>
<dbReference type="EMBL" id="JBHSTP010000001">
    <property type="protein sequence ID" value="MFC6354847.1"/>
    <property type="molecule type" value="Genomic_DNA"/>
</dbReference>